<feature type="domain" description="PB1" evidence="7">
    <location>
        <begin position="1"/>
        <end position="91"/>
    </location>
</feature>
<evidence type="ECO:0000313" key="9">
    <source>
        <dbReference type="Proteomes" id="UP000541444"/>
    </source>
</evidence>
<keyword evidence="5 6" id="KW-0927">Auxin signaling pathway</keyword>
<dbReference type="OrthoDB" id="1934346at2759"/>
<dbReference type="PANTHER" id="PTHR31384">
    <property type="entry name" value="AUXIN RESPONSE FACTOR 4-RELATED"/>
    <property type="match status" value="1"/>
</dbReference>
<dbReference type="GO" id="GO:0005634">
    <property type="term" value="C:nucleus"/>
    <property type="evidence" value="ECO:0007669"/>
    <property type="project" value="UniProtKB-SubCell"/>
</dbReference>
<dbReference type="GO" id="GO:0009734">
    <property type="term" value="P:auxin-activated signaling pathway"/>
    <property type="evidence" value="ECO:0007669"/>
    <property type="project" value="UniProtKB-UniRule"/>
</dbReference>
<dbReference type="GO" id="GO:0003677">
    <property type="term" value="F:DNA binding"/>
    <property type="evidence" value="ECO:0007669"/>
    <property type="project" value="InterPro"/>
</dbReference>
<dbReference type="Pfam" id="PF02309">
    <property type="entry name" value="AUX_IAA"/>
    <property type="match status" value="1"/>
</dbReference>
<evidence type="ECO:0000256" key="1">
    <source>
        <dbReference type="ARBA" id="ARBA00004123"/>
    </source>
</evidence>
<reference evidence="8 9" key="1">
    <citation type="journal article" date="2020" name="IScience">
        <title>Genome Sequencing of the Endangered Kingdonia uniflora (Circaeasteraceae, Ranunculales) Reveals Potential Mechanisms of Evolutionary Specialization.</title>
        <authorList>
            <person name="Sun Y."/>
            <person name="Deng T."/>
            <person name="Zhang A."/>
            <person name="Moore M.J."/>
            <person name="Landis J.B."/>
            <person name="Lin N."/>
            <person name="Zhang H."/>
            <person name="Zhang X."/>
            <person name="Huang J."/>
            <person name="Zhang X."/>
            <person name="Sun H."/>
            <person name="Wang H."/>
        </authorList>
    </citation>
    <scope>NUCLEOTIDE SEQUENCE [LARGE SCALE GENOMIC DNA]</scope>
    <source>
        <strain evidence="8">TB1705</strain>
        <tissue evidence="8">Leaf</tissue>
    </source>
</reference>
<comment type="similarity">
    <text evidence="6">Belongs to the Aux/IAA family.</text>
</comment>
<protein>
    <recommendedName>
        <fullName evidence="6">Auxin-responsive protein</fullName>
    </recommendedName>
</protein>
<dbReference type="InterPro" id="IPR044835">
    <property type="entry name" value="ARF_plant"/>
</dbReference>
<keyword evidence="4 6" id="KW-0539">Nucleus</keyword>
<dbReference type="EMBL" id="JACGCM010000032">
    <property type="protein sequence ID" value="KAF6176869.1"/>
    <property type="molecule type" value="Genomic_DNA"/>
</dbReference>
<keyword evidence="6" id="KW-0678">Repressor</keyword>
<keyword evidence="3 6" id="KW-0804">Transcription</keyword>
<evidence type="ECO:0000256" key="4">
    <source>
        <dbReference type="ARBA" id="ARBA00023242"/>
    </source>
</evidence>
<gene>
    <name evidence="8" type="ORF">GIB67_026556</name>
</gene>
<comment type="caution">
    <text evidence="8">The sequence shown here is derived from an EMBL/GenBank/DDBJ whole genome shotgun (WGS) entry which is preliminary data.</text>
</comment>
<dbReference type="GO" id="GO:0006355">
    <property type="term" value="P:regulation of DNA-templated transcription"/>
    <property type="evidence" value="ECO:0007669"/>
    <property type="project" value="InterPro"/>
</dbReference>
<name>A0A7J7PBS0_9MAGN</name>
<dbReference type="FunFam" id="3.10.20.90:FF:000047">
    <property type="entry name" value="Auxin response factor"/>
    <property type="match status" value="1"/>
</dbReference>
<keyword evidence="9" id="KW-1185">Reference proteome</keyword>
<evidence type="ECO:0000313" key="8">
    <source>
        <dbReference type="EMBL" id="KAF6176869.1"/>
    </source>
</evidence>
<comment type="function">
    <text evidence="6">Aux/IAA proteins are short-lived transcriptional factors that function as repressors of early auxin response genes at low auxin concentrations.</text>
</comment>
<organism evidence="8 9">
    <name type="scientific">Kingdonia uniflora</name>
    <dbReference type="NCBI Taxonomy" id="39325"/>
    <lineage>
        <taxon>Eukaryota</taxon>
        <taxon>Viridiplantae</taxon>
        <taxon>Streptophyta</taxon>
        <taxon>Embryophyta</taxon>
        <taxon>Tracheophyta</taxon>
        <taxon>Spermatophyta</taxon>
        <taxon>Magnoliopsida</taxon>
        <taxon>Ranunculales</taxon>
        <taxon>Circaeasteraceae</taxon>
        <taxon>Kingdonia</taxon>
    </lineage>
</organism>
<dbReference type="Gene3D" id="3.10.20.90">
    <property type="entry name" value="Phosphatidylinositol 3-kinase Catalytic Subunit, Chain A, domain 1"/>
    <property type="match status" value="1"/>
</dbReference>
<dbReference type="InterPro" id="IPR033389">
    <property type="entry name" value="AUX/IAA_dom"/>
</dbReference>
<sequence>MKVQKRGSVGRSIDITRYLEYDDLRHDLAHMFRIEGQLDDQHRMEWKLVYVDHENDILLVGDDSWEEFVSCVQSIKILPSSEVQQLSLDGNLGNAQLQNPASLHAVDPVVEMCGEGRSMTTRVPLLIDSTQKPYVK</sequence>
<evidence type="ECO:0000256" key="6">
    <source>
        <dbReference type="RuleBase" id="RU004549"/>
    </source>
</evidence>
<dbReference type="Proteomes" id="UP000541444">
    <property type="component" value="Unassembled WGS sequence"/>
</dbReference>
<accession>A0A7J7PBS0</accession>
<dbReference type="PROSITE" id="PS51745">
    <property type="entry name" value="PB1"/>
    <property type="match status" value="1"/>
</dbReference>
<keyword evidence="2 6" id="KW-0805">Transcription regulation</keyword>
<proteinExistence type="inferred from homology"/>
<evidence type="ECO:0000256" key="5">
    <source>
        <dbReference type="ARBA" id="ARBA00023294"/>
    </source>
</evidence>
<dbReference type="SUPFAM" id="SSF54277">
    <property type="entry name" value="CAD &amp; PB1 domains"/>
    <property type="match status" value="1"/>
</dbReference>
<dbReference type="InterPro" id="IPR053793">
    <property type="entry name" value="PB1-like"/>
</dbReference>
<evidence type="ECO:0000256" key="2">
    <source>
        <dbReference type="ARBA" id="ARBA00023015"/>
    </source>
</evidence>
<evidence type="ECO:0000259" key="7">
    <source>
        <dbReference type="PROSITE" id="PS51745"/>
    </source>
</evidence>
<comment type="subunit">
    <text evidence="6">Homodimers and heterodimers.</text>
</comment>
<comment type="subcellular location">
    <subcellularLocation>
        <location evidence="1 6">Nucleus</location>
    </subcellularLocation>
</comment>
<evidence type="ECO:0000256" key="3">
    <source>
        <dbReference type="ARBA" id="ARBA00023163"/>
    </source>
</evidence>
<dbReference type="PANTHER" id="PTHR31384:SF21">
    <property type="entry name" value="AUXIN RESPONSE FACTOR 19"/>
    <property type="match status" value="1"/>
</dbReference>
<dbReference type="AlphaFoldDB" id="A0A7J7PBS0"/>